<gene>
    <name evidence="5" type="ORF">IV53_GL000191</name>
</gene>
<dbReference type="InterPro" id="IPR047640">
    <property type="entry name" value="RpiR-like"/>
</dbReference>
<keyword evidence="6" id="KW-1185">Reference proteome</keyword>
<dbReference type="PROSITE" id="PS51071">
    <property type="entry name" value="HTH_RPIR"/>
    <property type="match status" value="1"/>
</dbReference>
<dbReference type="AlphaFoldDB" id="A0A0R2KSB6"/>
<dbReference type="GO" id="GO:0003700">
    <property type="term" value="F:DNA-binding transcription factor activity"/>
    <property type="evidence" value="ECO:0007669"/>
    <property type="project" value="InterPro"/>
</dbReference>
<sequence>MKKMTDFYEITSKNTNSLSKTEQNIFNYVVKNMHKVKNMSIRELSTECYVSTTTVFRFVKKIGYSGYEEFVNSVREAEEATRKINIPNIVKHENYKESYLKNIIEGVQVLTDDKIDQFNAIMSKYPKVYILVEGASREVAHYFYRLLVSVGYSVDMLFEEFEIDSILKRIKSNDVLLVLSYTGSNQRVINSLERIFAIVTPTIVSFTRADNNIIQNMSDLNFYVFADEVNYEGIDVTSRIGMIAIIEILMYKRIIN</sequence>
<dbReference type="GO" id="GO:1901135">
    <property type="term" value="P:carbohydrate derivative metabolic process"/>
    <property type="evidence" value="ECO:0007669"/>
    <property type="project" value="InterPro"/>
</dbReference>
<evidence type="ECO:0000313" key="5">
    <source>
        <dbReference type="EMBL" id="KRN90549.1"/>
    </source>
</evidence>
<dbReference type="Gene3D" id="3.40.50.10490">
    <property type="entry name" value="Glucose-6-phosphate isomerase like protein, domain 1"/>
    <property type="match status" value="1"/>
</dbReference>
<keyword evidence="3" id="KW-0804">Transcription</keyword>
<evidence type="ECO:0000256" key="2">
    <source>
        <dbReference type="ARBA" id="ARBA00023125"/>
    </source>
</evidence>
<dbReference type="InterPro" id="IPR035472">
    <property type="entry name" value="RpiR-like_SIS"/>
</dbReference>
<evidence type="ECO:0000256" key="1">
    <source>
        <dbReference type="ARBA" id="ARBA00023015"/>
    </source>
</evidence>
<evidence type="ECO:0000313" key="6">
    <source>
        <dbReference type="Proteomes" id="UP000051500"/>
    </source>
</evidence>
<dbReference type="CDD" id="cd05013">
    <property type="entry name" value="SIS_RpiR"/>
    <property type="match status" value="1"/>
</dbReference>
<dbReference type="InterPro" id="IPR009057">
    <property type="entry name" value="Homeodomain-like_sf"/>
</dbReference>
<dbReference type="STRING" id="1122146.IV53_GL000191"/>
<dbReference type="Pfam" id="PF01380">
    <property type="entry name" value="SIS"/>
    <property type="match status" value="1"/>
</dbReference>
<dbReference type="Pfam" id="PF01418">
    <property type="entry name" value="HTH_6"/>
    <property type="match status" value="1"/>
</dbReference>
<dbReference type="PATRIC" id="fig|1122146.4.peg.193"/>
<dbReference type="InterPro" id="IPR001347">
    <property type="entry name" value="SIS_dom"/>
</dbReference>
<dbReference type="GO" id="GO:0097367">
    <property type="term" value="F:carbohydrate derivative binding"/>
    <property type="evidence" value="ECO:0007669"/>
    <property type="project" value="InterPro"/>
</dbReference>
<dbReference type="InterPro" id="IPR046348">
    <property type="entry name" value="SIS_dom_sf"/>
</dbReference>
<dbReference type="InterPro" id="IPR036388">
    <property type="entry name" value="WH-like_DNA-bd_sf"/>
</dbReference>
<reference evidence="5 6" key="1">
    <citation type="journal article" date="2015" name="Genome Announc.">
        <title>Expanding the biotechnology potential of lactobacilli through comparative genomics of 213 strains and associated genera.</title>
        <authorList>
            <person name="Sun Z."/>
            <person name="Harris H.M."/>
            <person name="McCann A."/>
            <person name="Guo C."/>
            <person name="Argimon S."/>
            <person name="Zhang W."/>
            <person name="Yang X."/>
            <person name="Jeffery I.B."/>
            <person name="Cooney J.C."/>
            <person name="Kagawa T.F."/>
            <person name="Liu W."/>
            <person name="Song Y."/>
            <person name="Salvetti E."/>
            <person name="Wrobel A."/>
            <person name="Rasinkangas P."/>
            <person name="Parkhill J."/>
            <person name="Rea M.C."/>
            <person name="O'Sullivan O."/>
            <person name="Ritari J."/>
            <person name="Douillard F.P."/>
            <person name="Paul Ross R."/>
            <person name="Yang R."/>
            <person name="Briner A.E."/>
            <person name="Felis G.E."/>
            <person name="de Vos W.M."/>
            <person name="Barrangou R."/>
            <person name="Klaenhammer T.R."/>
            <person name="Caufield P.W."/>
            <person name="Cui Y."/>
            <person name="Zhang H."/>
            <person name="O'Toole P.W."/>
        </authorList>
    </citation>
    <scope>NUCLEOTIDE SEQUENCE [LARGE SCALE GENOMIC DNA]</scope>
    <source>
        <strain evidence="5 6">DSM 22408</strain>
    </source>
</reference>
<dbReference type="PANTHER" id="PTHR30514:SF10">
    <property type="entry name" value="MURR_RPIR FAMILY TRANSCRIPTIONAL REGULATOR"/>
    <property type="match status" value="1"/>
</dbReference>
<dbReference type="Gene3D" id="1.10.10.10">
    <property type="entry name" value="Winged helix-like DNA-binding domain superfamily/Winged helix DNA-binding domain"/>
    <property type="match status" value="1"/>
</dbReference>
<dbReference type="EMBL" id="JQBZ01000002">
    <property type="protein sequence ID" value="KRN90549.1"/>
    <property type="molecule type" value="Genomic_DNA"/>
</dbReference>
<dbReference type="SUPFAM" id="SSF46689">
    <property type="entry name" value="Homeodomain-like"/>
    <property type="match status" value="1"/>
</dbReference>
<organism evidence="5 6">
    <name type="scientific">Ligilactobacillus ceti DSM 22408</name>
    <dbReference type="NCBI Taxonomy" id="1122146"/>
    <lineage>
        <taxon>Bacteria</taxon>
        <taxon>Bacillati</taxon>
        <taxon>Bacillota</taxon>
        <taxon>Bacilli</taxon>
        <taxon>Lactobacillales</taxon>
        <taxon>Lactobacillaceae</taxon>
        <taxon>Ligilactobacillus</taxon>
    </lineage>
</organism>
<dbReference type="SUPFAM" id="SSF53697">
    <property type="entry name" value="SIS domain"/>
    <property type="match status" value="1"/>
</dbReference>
<proteinExistence type="predicted"/>
<keyword evidence="2" id="KW-0238">DNA-binding</keyword>
<dbReference type="eggNOG" id="COG1737">
    <property type="taxonomic scope" value="Bacteria"/>
</dbReference>
<accession>A0A0R2KSB6</accession>
<keyword evidence="1" id="KW-0805">Transcription regulation</keyword>
<dbReference type="InterPro" id="IPR000281">
    <property type="entry name" value="HTH_RpiR"/>
</dbReference>
<evidence type="ECO:0000259" key="4">
    <source>
        <dbReference type="PROSITE" id="PS51071"/>
    </source>
</evidence>
<dbReference type="Proteomes" id="UP000051500">
    <property type="component" value="Unassembled WGS sequence"/>
</dbReference>
<comment type="caution">
    <text evidence="5">The sequence shown here is derived from an EMBL/GenBank/DDBJ whole genome shotgun (WGS) entry which is preliminary data.</text>
</comment>
<dbReference type="GO" id="GO:0003677">
    <property type="term" value="F:DNA binding"/>
    <property type="evidence" value="ECO:0007669"/>
    <property type="project" value="UniProtKB-KW"/>
</dbReference>
<evidence type="ECO:0000256" key="3">
    <source>
        <dbReference type="ARBA" id="ARBA00023163"/>
    </source>
</evidence>
<dbReference type="PANTHER" id="PTHR30514">
    <property type="entry name" value="GLUCOKINASE"/>
    <property type="match status" value="1"/>
</dbReference>
<protein>
    <submittedName>
        <fullName evidence="5">Transcriptional regulator</fullName>
    </submittedName>
</protein>
<feature type="domain" description="HTH rpiR-type" evidence="4">
    <location>
        <begin position="5"/>
        <end position="81"/>
    </location>
</feature>
<name>A0A0R2KSB6_9LACO</name>